<dbReference type="OrthoDB" id="9796209at2"/>
<accession>A0A1G9A900</accession>
<protein>
    <recommendedName>
        <fullName evidence="3">Restriction endonuclease</fullName>
    </recommendedName>
</protein>
<evidence type="ECO:0008006" key="3">
    <source>
        <dbReference type="Google" id="ProtNLM"/>
    </source>
</evidence>
<dbReference type="EMBL" id="FNFI01000006">
    <property type="protein sequence ID" value="SDK23304.1"/>
    <property type="molecule type" value="Genomic_DNA"/>
</dbReference>
<dbReference type="STRING" id="586411.SAMN05216187_10633"/>
<proteinExistence type="predicted"/>
<evidence type="ECO:0000313" key="1">
    <source>
        <dbReference type="EMBL" id="SDK23304.1"/>
    </source>
</evidence>
<dbReference type="AlphaFoldDB" id="A0A1G9A900"/>
<gene>
    <name evidence="1" type="ORF">SAMN05216187_10633</name>
</gene>
<dbReference type="RefSeq" id="WP_092597429.1">
    <property type="nucleotide sequence ID" value="NZ_FNFI01000006.1"/>
</dbReference>
<organism evidence="1 2">
    <name type="scientific">Jeotgalicoccus aerolatus</name>
    <dbReference type="NCBI Taxonomy" id="709510"/>
    <lineage>
        <taxon>Bacteria</taxon>
        <taxon>Bacillati</taxon>
        <taxon>Bacillota</taxon>
        <taxon>Bacilli</taxon>
        <taxon>Bacillales</taxon>
        <taxon>Staphylococcaceae</taxon>
        <taxon>Jeotgalicoccus</taxon>
    </lineage>
</organism>
<sequence length="169" mass="19288">MLNEVNSFCYKVENNGFSELYGSTDGKAIGTYIERKFKEYIDEKYKFDLGNAAKGIDLPGEHILTDIKVTRITQPQSSSPFRDAKQKVYGLGYNLLLFVYEKRDNHEDKKAYFNFVSTAYIDKKRTADFTLTKMINDAIKYGANEEDIFGLLEDKKLPGDEITGSSTQN</sequence>
<dbReference type="Proteomes" id="UP000242700">
    <property type="component" value="Unassembled WGS sequence"/>
</dbReference>
<reference evidence="2" key="1">
    <citation type="submission" date="2016-10" db="EMBL/GenBank/DDBJ databases">
        <authorList>
            <person name="Varghese N."/>
            <person name="Submissions S."/>
        </authorList>
    </citation>
    <scope>NUCLEOTIDE SEQUENCE [LARGE SCALE GENOMIC DNA]</scope>
    <source>
        <strain evidence="2">CGMCC 1.8911</strain>
    </source>
</reference>
<name>A0A1G9A900_9STAP</name>
<evidence type="ECO:0000313" key="2">
    <source>
        <dbReference type="Proteomes" id="UP000242700"/>
    </source>
</evidence>